<dbReference type="AlphaFoldDB" id="A0A8H5FH80"/>
<evidence type="ECO:0000313" key="1">
    <source>
        <dbReference type="EMBL" id="KAF5336671.1"/>
    </source>
</evidence>
<evidence type="ECO:0000313" key="2">
    <source>
        <dbReference type="Proteomes" id="UP000559256"/>
    </source>
</evidence>
<organism evidence="1 2">
    <name type="scientific">Tetrapyrgos nigripes</name>
    <dbReference type="NCBI Taxonomy" id="182062"/>
    <lineage>
        <taxon>Eukaryota</taxon>
        <taxon>Fungi</taxon>
        <taxon>Dikarya</taxon>
        <taxon>Basidiomycota</taxon>
        <taxon>Agaricomycotina</taxon>
        <taxon>Agaricomycetes</taxon>
        <taxon>Agaricomycetidae</taxon>
        <taxon>Agaricales</taxon>
        <taxon>Marasmiineae</taxon>
        <taxon>Marasmiaceae</taxon>
        <taxon>Tetrapyrgos</taxon>
    </lineage>
</organism>
<dbReference type="Proteomes" id="UP000559256">
    <property type="component" value="Unassembled WGS sequence"/>
</dbReference>
<dbReference type="OrthoDB" id="124041at2759"/>
<proteinExistence type="predicted"/>
<reference evidence="1 2" key="1">
    <citation type="journal article" date="2020" name="ISME J.">
        <title>Uncovering the hidden diversity of litter-decomposition mechanisms in mushroom-forming fungi.</title>
        <authorList>
            <person name="Floudas D."/>
            <person name="Bentzer J."/>
            <person name="Ahren D."/>
            <person name="Johansson T."/>
            <person name="Persson P."/>
            <person name="Tunlid A."/>
        </authorList>
    </citation>
    <scope>NUCLEOTIDE SEQUENCE [LARGE SCALE GENOMIC DNA]</scope>
    <source>
        <strain evidence="1 2">CBS 291.85</strain>
    </source>
</reference>
<protein>
    <submittedName>
        <fullName evidence="1">Uncharacterized protein</fullName>
    </submittedName>
</protein>
<comment type="caution">
    <text evidence="1">The sequence shown here is derived from an EMBL/GenBank/DDBJ whole genome shotgun (WGS) entry which is preliminary data.</text>
</comment>
<keyword evidence="2" id="KW-1185">Reference proteome</keyword>
<name>A0A8H5FH80_9AGAR</name>
<gene>
    <name evidence="1" type="ORF">D9758_015665</name>
</gene>
<sequence length="90" mass="10144">MGNMSGLLVLRQSSSVSDVHTLKDSLSSVGMHTIDSERQILSGIVHDTENMFQIITRDDRDKVALPKISQLQKSERTLPSFNRFPDNMLQ</sequence>
<accession>A0A8H5FH80</accession>
<dbReference type="EMBL" id="JAACJM010000225">
    <property type="protein sequence ID" value="KAF5336671.1"/>
    <property type="molecule type" value="Genomic_DNA"/>
</dbReference>